<evidence type="ECO:0000256" key="1">
    <source>
        <dbReference type="ARBA" id="ARBA00010894"/>
    </source>
</evidence>
<dbReference type="GO" id="GO:0016020">
    <property type="term" value="C:membrane"/>
    <property type="evidence" value="ECO:0007669"/>
    <property type="project" value="InterPro"/>
</dbReference>
<gene>
    <name evidence="3" type="ORF">HUK68_14585</name>
</gene>
<dbReference type="PANTHER" id="PTHR33219:SF14">
    <property type="entry name" value="PROTEIN COFACTOR ASSEMBLY OF COMPLEX C SUBUNIT B CCB3, CHLOROPLASTIC-RELATED"/>
    <property type="match status" value="1"/>
</dbReference>
<sequence>MLFQIISFLLDVAVGLLTGLCLLRLYMQAQRIPFSNPVGRLVFALTDWIVLPLRRIVPASGRWDASSLIAAYLLQMLQYLLLWLMLGAGGSQALWLPWLALCGVARIAITGCIGIVLVYAIMSWIQARSPVAAVIERLAEPLLRPVRRVIPLVGGIDLSPLVLLVLLQIALMVLAYVQAGVLR</sequence>
<evidence type="ECO:0000313" key="3">
    <source>
        <dbReference type="EMBL" id="QKV54026.1"/>
    </source>
</evidence>
<proteinExistence type="inferred from homology"/>
<dbReference type="EMBL" id="CP054840">
    <property type="protein sequence ID" value="QKV54026.1"/>
    <property type="molecule type" value="Genomic_DNA"/>
</dbReference>
<keyword evidence="2" id="KW-0472">Membrane</keyword>
<dbReference type="Pfam" id="PF02325">
    <property type="entry name" value="CCB3_YggT"/>
    <property type="match status" value="2"/>
</dbReference>
<protein>
    <submittedName>
        <fullName evidence="3">YggT family protein</fullName>
    </submittedName>
</protein>
<reference evidence="3 4" key="1">
    <citation type="submission" date="2020-06" db="EMBL/GenBank/DDBJ databases">
        <title>Acidovorax antarctica sp. nov., isolated from Corinth ice sheet soil, Antarctic Fields Peninsula.</title>
        <authorList>
            <person name="Xu Q."/>
            <person name="Peng F."/>
        </authorList>
    </citation>
    <scope>NUCLEOTIDE SEQUENCE [LARGE SCALE GENOMIC DNA]</scope>
    <source>
        <strain evidence="3 4">16-35-5</strain>
    </source>
</reference>
<accession>A0A6N1X8H4</accession>
<dbReference type="KEGG" id="aant:HUK68_14585"/>
<dbReference type="Proteomes" id="UP000509579">
    <property type="component" value="Chromosome"/>
</dbReference>
<dbReference type="PANTHER" id="PTHR33219">
    <property type="entry name" value="YLMG HOMOLOG PROTEIN 2, CHLOROPLASTIC"/>
    <property type="match status" value="1"/>
</dbReference>
<keyword evidence="4" id="KW-1185">Reference proteome</keyword>
<feature type="transmembrane region" description="Helical" evidence="2">
    <location>
        <begin position="98"/>
        <end position="122"/>
    </location>
</feature>
<feature type="transmembrane region" description="Helical" evidence="2">
    <location>
        <begin position="6"/>
        <end position="26"/>
    </location>
</feature>
<dbReference type="RefSeq" id="WP_175504830.1">
    <property type="nucleotide sequence ID" value="NZ_CAURQT010000033.1"/>
</dbReference>
<name>A0A6N1X8H4_9BURK</name>
<evidence type="ECO:0000313" key="4">
    <source>
        <dbReference type="Proteomes" id="UP000509579"/>
    </source>
</evidence>
<organism evidence="3 4">
    <name type="scientific">Comamonas antarctica</name>
    <dbReference type="NCBI Taxonomy" id="2743470"/>
    <lineage>
        <taxon>Bacteria</taxon>
        <taxon>Pseudomonadati</taxon>
        <taxon>Pseudomonadota</taxon>
        <taxon>Betaproteobacteria</taxon>
        <taxon>Burkholderiales</taxon>
        <taxon>Comamonadaceae</taxon>
        <taxon>Comamonas</taxon>
    </lineage>
</organism>
<comment type="similarity">
    <text evidence="1">Belongs to the YggT family.</text>
</comment>
<keyword evidence="2" id="KW-1133">Transmembrane helix</keyword>
<feature type="transmembrane region" description="Helical" evidence="2">
    <location>
        <begin position="161"/>
        <end position="182"/>
    </location>
</feature>
<dbReference type="InterPro" id="IPR003425">
    <property type="entry name" value="CCB3/YggT"/>
</dbReference>
<evidence type="ECO:0000256" key="2">
    <source>
        <dbReference type="SAM" id="Phobius"/>
    </source>
</evidence>
<feature type="transmembrane region" description="Helical" evidence="2">
    <location>
        <begin position="69"/>
        <end position="86"/>
    </location>
</feature>
<dbReference type="AlphaFoldDB" id="A0A6N1X8H4"/>
<keyword evidence="2" id="KW-0812">Transmembrane</keyword>